<reference evidence="3" key="1">
    <citation type="submission" date="2017-02" db="UniProtKB">
        <authorList>
            <consortium name="WormBaseParasite"/>
        </authorList>
    </citation>
    <scope>IDENTIFICATION</scope>
</reference>
<dbReference type="AlphaFoldDB" id="A0A0M3HZ92"/>
<keyword evidence="1" id="KW-0812">Transmembrane</keyword>
<proteinExistence type="predicted"/>
<keyword evidence="1" id="KW-1133">Transmembrane helix</keyword>
<keyword evidence="2" id="KW-1185">Reference proteome</keyword>
<evidence type="ECO:0000313" key="3">
    <source>
        <dbReference type="WBParaSite" id="ALUE_0000898001-mRNA-1"/>
    </source>
</evidence>
<evidence type="ECO:0000256" key="1">
    <source>
        <dbReference type="SAM" id="Phobius"/>
    </source>
</evidence>
<dbReference type="WBParaSite" id="ALUE_0000898001-mRNA-1">
    <property type="protein sequence ID" value="ALUE_0000898001-mRNA-1"/>
    <property type="gene ID" value="ALUE_0000898001"/>
</dbReference>
<organism evidence="2 3">
    <name type="scientific">Ascaris lumbricoides</name>
    <name type="common">Giant roundworm</name>
    <dbReference type="NCBI Taxonomy" id="6252"/>
    <lineage>
        <taxon>Eukaryota</taxon>
        <taxon>Metazoa</taxon>
        <taxon>Ecdysozoa</taxon>
        <taxon>Nematoda</taxon>
        <taxon>Chromadorea</taxon>
        <taxon>Rhabditida</taxon>
        <taxon>Spirurina</taxon>
        <taxon>Ascaridomorpha</taxon>
        <taxon>Ascaridoidea</taxon>
        <taxon>Ascarididae</taxon>
        <taxon>Ascaris</taxon>
    </lineage>
</organism>
<sequence>MQLLVASQLEWLVRDTFTQGLWAICKFSECHLRDSVISLSVLVMHLLGAVVLLLSALVSLAIVSSKTRIARFGDAKRLGIVANVQFVAGEPSVFVSVALKLEICVDGKRKLVMMMIDGLLMCRAASNAS</sequence>
<protein>
    <submittedName>
        <fullName evidence="3">Secreted protein</fullName>
    </submittedName>
</protein>
<feature type="transmembrane region" description="Helical" evidence="1">
    <location>
        <begin position="42"/>
        <end position="63"/>
    </location>
</feature>
<accession>A0A0M3HZ92</accession>
<name>A0A0M3HZ92_ASCLU</name>
<evidence type="ECO:0000313" key="2">
    <source>
        <dbReference type="Proteomes" id="UP000036681"/>
    </source>
</evidence>
<dbReference type="Proteomes" id="UP000036681">
    <property type="component" value="Unplaced"/>
</dbReference>
<keyword evidence="1" id="KW-0472">Membrane</keyword>